<evidence type="ECO:0000256" key="3">
    <source>
        <dbReference type="SAM" id="Coils"/>
    </source>
</evidence>
<feature type="compositionally biased region" description="Basic and acidic residues" evidence="4">
    <location>
        <begin position="527"/>
        <end position="536"/>
    </location>
</feature>
<feature type="compositionally biased region" description="Basic and acidic residues" evidence="4">
    <location>
        <begin position="1041"/>
        <end position="1063"/>
    </location>
</feature>
<dbReference type="GO" id="GO:0006508">
    <property type="term" value="P:proteolysis"/>
    <property type="evidence" value="ECO:0007669"/>
    <property type="project" value="InterPro"/>
</dbReference>
<organism evidence="6 8">
    <name type="scientific">Plasmodium malariae</name>
    <dbReference type="NCBI Taxonomy" id="5858"/>
    <lineage>
        <taxon>Eukaryota</taxon>
        <taxon>Sar</taxon>
        <taxon>Alveolata</taxon>
        <taxon>Apicomplexa</taxon>
        <taxon>Aconoidasida</taxon>
        <taxon>Haemosporida</taxon>
        <taxon>Plasmodiidae</taxon>
        <taxon>Plasmodium</taxon>
        <taxon>Plasmodium (Plasmodium)</taxon>
    </lineage>
</organism>
<dbReference type="KEGG" id="pmal:PMUG01_06017600"/>
<dbReference type="Proteomes" id="UP000219813">
    <property type="component" value="Chromosome 6"/>
</dbReference>
<reference evidence="7 9" key="3">
    <citation type="submission" date="2016-06" db="EMBL/GenBank/DDBJ databases">
        <authorList>
            <consortium name="Pathogen Informatics"/>
        </authorList>
    </citation>
    <scope>NUCLEOTIDE SEQUENCE [LARGE SCALE GENOMIC DNA]</scope>
</reference>
<keyword evidence="5" id="KW-1133">Transmembrane helix</keyword>
<feature type="compositionally biased region" description="Basic and acidic residues" evidence="4">
    <location>
        <begin position="546"/>
        <end position="563"/>
    </location>
</feature>
<dbReference type="EMBL" id="LT594627">
    <property type="protein sequence ID" value="SBT86689.1"/>
    <property type="molecule type" value="Genomic_DNA"/>
</dbReference>
<keyword evidence="5" id="KW-0812">Transmembrane</keyword>
<evidence type="ECO:0000313" key="7">
    <source>
        <dbReference type="EMBL" id="SBT86689.1"/>
    </source>
</evidence>
<dbReference type="SUPFAM" id="SSF52743">
    <property type="entry name" value="Subtilisin-like"/>
    <property type="match status" value="1"/>
</dbReference>
<sequence>MPLLNQKLVYAVVVILFYNLVAFLLLNEAFHFTYKIYAQQHVNQSVRNEYLGDTLSNKLYNYSGRSLSIPRFVQIKFKNNEDRKDKEKKNEEYLSEDYPIERCEYENGSKQGDENIFSKFYRSIKSFFGITSSSKKRCMHYEYLKHFNENISYMMENHVSIESTSVCLVGTGIDINDSLIKHFLKKRSSSGISKNDGNSINRYSDNNGYEFSYAKFNSAEKEDTPYYGINTEKCNTKNYSNCESTDLEDINNHGSYIANTIIQADLLKKKGVFKKNVDIVICKAFGEKGKNNSPLVPLIKCLEYCKMRRVKIIHISYNIYDVNDKLMEIMEELKELQIIVVVPSQQVYSKSKKQREGENHPDEHTMGYLFPSSLSDKFENVFSIGSLLHYWEGRSSSVSSNLLGMMKLLNRGNERESYYTEKNTTLFNFFYKKESIMGKGSRNMSDEYNYASSSFVNTLVTMLNINPRLTMKRIKNILKNSILKKKKLKGLCKWGGVLNLVKVFSYSLKERKKIYKLFYQELDNKKDEKKTAHNDQENFPQNRISSGEKRNNDEHYHLKRDYDKDDDYENPSTYNNDVIYDSPTIDNKGIIFVDYAKKEDPTTHEEEQKDQLKGEYYSDNELLIRNDKNSIVRNYSEHSGESSVNKGYQVRGDIQNQYYIPYLNKMKHKFRDEQVELTNVPSSSSRIISDMRGRKCKGDAACNMNEDISNSTNVSYPLDNAERGENMSSETHSNHFNVSFMQLPSYNEDELPRYNDHLQGSNHPTQRRMPTGNSVKRFKQKKHIYNTAEEEEQQQQELQLQQQLQQQQQQQQQQLQQPLLQLQQDDSLFSPPSTISPVHNLDYYENKEKGNSFYKNEMDEDTTDYDVSNDWEKNYKSRGGKNFTHFSLPSKQISKNFLEKDLIKVKEYDKPNSKIYHTNRFEQSTDNSLLYHDDVDDVYTSTAPYDMHIGEQLDKIRRRRRSLLIGEGIDNTSRDLYGFPPNGEGKKREGKKRRMDKRHRSKVQKNNLQKMGNRKNGKMKRMEGNLQKGKGKSARRSKISRYRERGKSGIRDRRGRGEQELSQRSKRWRRPSNRTIVNSRLGRRIRKESKYIPDDNIKIRYNTVNENIYKREKSSERYFPKPKQTMTPRRR</sequence>
<accession>A0A1A8WQJ4</accession>
<dbReference type="OrthoDB" id="387243at2759"/>
<reference evidence="8" key="1">
    <citation type="submission" date="2016-05" db="EMBL/GenBank/DDBJ databases">
        <authorList>
            <person name="Naeem Raeece"/>
        </authorList>
    </citation>
    <scope>NUCLEOTIDE SEQUENCE [LARGE SCALE GENOMIC DNA]</scope>
</reference>
<feature type="compositionally biased region" description="Basic residues" evidence="4">
    <location>
        <begin position="1029"/>
        <end position="1040"/>
    </location>
</feature>
<comment type="catalytic activity">
    <reaction evidence="1">
        <text>Hydrolysis of proteins with broad specificity for peptide bonds, and a preference for a large uncharged residue in P1. Hydrolyzes peptide amides.</text>
        <dbReference type="EC" id="3.4.21.62"/>
    </reaction>
</comment>
<feature type="transmembrane region" description="Helical" evidence="5">
    <location>
        <begin position="7"/>
        <end position="26"/>
    </location>
</feature>
<dbReference type="EMBL" id="FLQW01003185">
    <property type="protein sequence ID" value="SBS95168.1"/>
    <property type="molecule type" value="Genomic_DNA"/>
</dbReference>
<feature type="region of interest" description="Disordered" evidence="4">
    <location>
        <begin position="971"/>
        <end position="1075"/>
    </location>
</feature>
<evidence type="ECO:0000256" key="1">
    <source>
        <dbReference type="ARBA" id="ARBA00023529"/>
    </source>
</evidence>
<dbReference type="Gene3D" id="3.40.50.200">
    <property type="entry name" value="Peptidase S8/S53 domain"/>
    <property type="match status" value="1"/>
</dbReference>
<dbReference type="RefSeq" id="XP_028859833.1">
    <property type="nucleotide sequence ID" value="XM_029003745.1"/>
</dbReference>
<dbReference type="AlphaFoldDB" id="A0A1A8WQJ4"/>
<dbReference type="VEuPathDB" id="PlasmoDB:PmUG01_06017600"/>
<dbReference type="InterPro" id="IPR036852">
    <property type="entry name" value="Peptidase_S8/S53_dom_sf"/>
</dbReference>
<feature type="region of interest" description="Disordered" evidence="4">
    <location>
        <begin position="1112"/>
        <end position="1131"/>
    </location>
</feature>
<keyword evidence="3" id="KW-0175">Coiled coil</keyword>
<feature type="compositionally biased region" description="Basic residues" evidence="4">
    <location>
        <begin position="988"/>
        <end position="1003"/>
    </location>
</feature>
<protein>
    <recommendedName>
        <fullName evidence="2">subtilisin</fullName>
        <ecNumber evidence="2">3.4.21.62</ecNumber>
    </recommendedName>
</protein>
<feature type="region of interest" description="Disordered" evidence="4">
    <location>
        <begin position="750"/>
        <end position="778"/>
    </location>
</feature>
<evidence type="ECO:0000256" key="2">
    <source>
        <dbReference type="ARBA" id="ARBA00023619"/>
    </source>
</evidence>
<evidence type="ECO:0000313" key="6">
    <source>
        <dbReference type="EMBL" id="SBS95168.1"/>
    </source>
</evidence>
<proteinExistence type="predicted"/>
<feature type="region of interest" description="Disordered" evidence="4">
    <location>
        <begin position="527"/>
        <end position="576"/>
    </location>
</feature>
<keyword evidence="9" id="KW-1185">Reference proteome</keyword>
<dbReference type="Proteomes" id="UP000078597">
    <property type="component" value="Unassembled WGS sequence"/>
</dbReference>
<dbReference type="GeneID" id="39867569"/>
<gene>
    <name evidence="7" type="primary">PmUG01_06017600</name>
    <name evidence="6" type="ORF">PMALA_046260</name>
    <name evidence="7" type="ORF">PMUG01_06017600</name>
</gene>
<evidence type="ECO:0000256" key="4">
    <source>
        <dbReference type="SAM" id="MobiDB-lite"/>
    </source>
</evidence>
<evidence type="ECO:0000313" key="9">
    <source>
        <dbReference type="Proteomes" id="UP000219813"/>
    </source>
</evidence>
<evidence type="ECO:0000313" key="8">
    <source>
        <dbReference type="Proteomes" id="UP000078597"/>
    </source>
</evidence>
<evidence type="ECO:0000256" key="5">
    <source>
        <dbReference type="SAM" id="Phobius"/>
    </source>
</evidence>
<dbReference type="EC" id="3.4.21.62" evidence="2"/>
<dbReference type="GO" id="GO:0004252">
    <property type="term" value="F:serine-type endopeptidase activity"/>
    <property type="evidence" value="ECO:0007669"/>
    <property type="project" value="UniProtKB-EC"/>
</dbReference>
<keyword evidence="5" id="KW-0472">Membrane</keyword>
<name>A0A1A8WQJ4_PLAMA</name>
<feature type="coiled-coil region" evidence="3">
    <location>
        <begin position="781"/>
        <end position="817"/>
    </location>
</feature>
<reference evidence="6" key="2">
    <citation type="submission" date="2016-05" db="EMBL/GenBank/DDBJ databases">
        <authorList>
            <person name="Lavstsen T."/>
            <person name="Jespersen J.S."/>
        </authorList>
    </citation>
    <scope>NUCLEOTIDE SEQUENCE [LARGE SCALE GENOMIC DNA]</scope>
</reference>